<evidence type="ECO:0000259" key="3">
    <source>
        <dbReference type="Pfam" id="PF24769"/>
    </source>
</evidence>
<evidence type="ECO:0000313" key="6">
    <source>
        <dbReference type="Proteomes" id="UP000032141"/>
    </source>
</evidence>
<sequence>MSGGDKERVEYMKQRAMECLIVSKYSTVPYDRPIATMDDINLTEDPQQEKAKGAYEFWNVRETTVLIRLLVDGIKQGWGDKNGSMSKMTVEKKILPILNATVGCHKTHKHYLSRLKSLRKLYNSMQDLIRFSSGFGWDPISKNFTAPNQVWDDYEKAHPTKKSMRDENFEDYEDLQLIFEQGLATGKNAIGLGEDTDAPTFGAKDDEPSELDPRSFGYPDKEGSQASGFSDSTLPRSTKGPSEKPPPKKRAKGVEGGESSNSNMDGSHMEKSFNEMIEISIQVVSLIQQREERQQREANLREMEKKKNNIWEAIKEVFGLEEDVQYDTLKELHKWGMKDVFINMSIEERMGSRDEDEENDIIREQIEDEDLETKVLHLLVTMTGLAQILIAHRYFKFKSYIEYPIRRPITRIGYDYIQKMLQEDPQHFRQLYRMYPDVFLTLCDLIKETTHLKDTRFICVEEMVATFLVTVGQNSRYCHTKDTFKRSKFATSINFHKVLRAINTIAPSLMAKPKLTVPAKIRENLSWIQNFIRFAASTELDKRQNAVVRLGAPICSTSPRQSSDHRRRGQLLGYAAAFSNMGSM</sequence>
<dbReference type="InterPro" id="IPR055314">
    <property type="entry name" value="At2g29880-like"/>
</dbReference>
<proteinExistence type="predicted"/>
<dbReference type="InterPro" id="IPR058353">
    <property type="entry name" value="DUF8040"/>
</dbReference>
<feature type="region of interest" description="Disordered" evidence="1">
    <location>
        <begin position="189"/>
        <end position="268"/>
    </location>
</feature>
<dbReference type="eggNOG" id="KOG4585">
    <property type="taxonomic scope" value="Eukaryota"/>
</dbReference>
<feature type="domain" description="Myb/SANT-like" evidence="2">
    <location>
        <begin position="58"/>
        <end position="154"/>
    </location>
</feature>
<organism evidence="5 6">
    <name type="scientific">Brassica oleracea var. oleracea</name>
    <dbReference type="NCBI Taxonomy" id="109376"/>
    <lineage>
        <taxon>Eukaryota</taxon>
        <taxon>Viridiplantae</taxon>
        <taxon>Streptophyta</taxon>
        <taxon>Embryophyta</taxon>
        <taxon>Tracheophyta</taxon>
        <taxon>Spermatophyta</taxon>
        <taxon>Magnoliopsida</taxon>
        <taxon>eudicotyledons</taxon>
        <taxon>Gunneridae</taxon>
        <taxon>Pentapetalae</taxon>
        <taxon>rosids</taxon>
        <taxon>malvids</taxon>
        <taxon>Brassicales</taxon>
        <taxon>Brassicaceae</taxon>
        <taxon>Brassiceae</taxon>
        <taxon>Brassica</taxon>
    </lineage>
</organism>
<dbReference type="InterPro" id="IPR024752">
    <property type="entry name" value="Myb/SANT-like_dom"/>
</dbReference>
<protein>
    <submittedName>
        <fullName evidence="5">Uncharacterized protein</fullName>
    </submittedName>
</protein>
<feature type="domain" description="At2g29880-like C-terminal" evidence="3">
    <location>
        <begin position="310"/>
        <end position="351"/>
    </location>
</feature>
<keyword evidence="6" id="KW-1185">Reference proteome</keyword>
<dbReference type="InterPro" id="IPR056253">
    <property type="entry name" value="At2g29880-like_C"/>
</dbReference>
<dbReference type="AlphaFoldDB" id="A0A0D3DJ56"/>
<feature type="domain" description="DUF8040" evidence="4">
    <location>
        <begin position="413"/>
        <end position="502"/>
    </location>
</feature>
<dbReference type="Proteomes" id="UP000032141">
    <property type="component" value="Chromosome C8"/>
</dbReference>
<evidence type="ECO:0000256" key="1">
    <source>
        <dbReference type="SAM" id="MobiDB-lite"/>
    </source>
</evidence>
<name>A0A0D3DJ56_BRAOL</name>
<evidence type="ECO:0000259" key="4">
    <source>
        <dbReference type="Pfam" id="PF26138"/>
    </source>
</evidence>
<evidence type="ECO:0000259" key="2">
    <source>
        <dbReference type="Pfam" id="PF12776"/>
    </source>
</evidence>
<dbReference type="Gramene" id="Bo8g007100.1">
    <property type="protein sequence ID" value="Bo8g007100.1"/>
    <property type="gene ID" value="Bo8g007100"/>
</dbReference>
<feature type="compositionally biased region" description="Polar residues" evidence="1">
    <location>
        <begin position="224"/>
        <end position="240"/>
    </location>
</feature>
<dbReference type="Pfam" id="PF12776">
    <property type="entry name" value="Myb_DNA-bind_3"/>
    <property type="match status" value="1"/>
</dbReference>
<reference evidence="5" key="2">
    <citation type="submission" date="2015-03" db="UniProtKB">
        <authorList>
            <consortium name="EnsemblPlants"/>
        </authorList>
    </citation>
    <scope>IDENTIFICATION</scope>
</reference>
<dbReference type="PANTHER" id="PTHR47864">
    <property type="entry name" value="TRANSMEMBRANE PROTEIN"/>
    <property type="match status" value="1"/>
</dbReference>
<dbReference type="Pfam" id="PF24769">
    <property type="entry name" value="At2g29880_C"/>
    <property type="match status" value="1"/>
</dbReference>
<accession>A0A0D3DJ56</accession>
<dbReference type="PANTHER" id="PTHR47864:SF2">
    <property type="entry name" value="MYB_SANT-LIKE DNA-BINDING DOMAIN PROTEIN"/>
    <property type="match status" value="1"/>
</dbReference>
<dbReference type="HOGENOM" id="CLU_031005_0_0_1"/>
<dbReference type="EnsemblPlants" id="Bo8g007100.1">
    <property type="protein sequence ID" value="Bo8g007100.1"/>
    <property type="gene ID" value="Bo8g007100"/>
</dbReference>
<evidence type="ECO:0000313" key="5">
    <source>
        <dbReference type="EnsemblPlants" id="Bo8g007100.1"/>
    </source>
</evidence>
<dbReference type="Pfam" id="PF26138">
    <property type="entry name" value="DUF8040"/>
    <property type="match status" value="1"/>
</dbReference>
<dbReference type="OMA" id="ILIAHRY"/>
<reference evidence="5 6" key="1">
    <citation type="journal article" date="2014" name="Genome Biol.">
        <title>Transcriptome and methylome profiling reveals relics of genome dominance in the mesopolyploid Brassica oleracea.</title>
        <authorList>
            <person name="Parkin I.A."/>
            <person name="Koh C."/>
            <person name="Tang H."/>
            <person name="Robinson S.J."/>
            <person name="Kagale S."/>
            <person name="Clarke W.E."/>
            <person name="Town C.D."/>
            <person name="Nixon J."/>
            <person name="Krishnakumar V."/>
            <person name="Bidwell S.L."/>
            <person name="Denoeud F."/>
            <person name="Belcram H."/>
            <person name="Links M.G."/>
            <person name="Just J."/>
            <person name="Clarke C."/>
            <person name="Bender T."/>
            <person name="Huebert T."/>
            <person name="Mason A.S."/>
            <person name="Pires J.C."/>
            <person name="Barker G."/>
            <person name="Moore J."/>
            <person name="Walley P.G."/>
            <person name="Manoli S."/>
            <person name="Batley J."/>
            <person name="Edwards D."/>
            <person name="Nelson M.N."/>
            <person name="Wang X."/>
            <person name="Paterson A.H."/>
            <person name="King G."/>
            <person name="Bancroft I."/>
            <person name="Chalhoub B."/>
            <person name="Sharpe A.G."/>
        </authorList>
    </citation>
    <scope>NUCLEOTIDE SEQUENCE</scope>
    <source>
        <strain evidence="5 6">cv. TO1000</strain>
    </source>
</reference>